<sequence>MKEKSYMMIVVISQASKPQFHEPSPMKSEIDPSKADAFTHALAGGAGGALSMALTYPLVAITTRLQTQTKSSETDKLTVAETIREIYEKNGILGFFAGLESAVLGMTLSNFVYYYCYEASSRCLMRARRTQRLSTAESMLVGSIAGSVNAVIANPLWVANTRMTVDKSDRGVLATIANISKTEGLSALFSGLKPALVLVINPIIQYTVYEQLKNRVLESRQKRVLSPSWAFILGALGKLAATSSTYPYVTMKARMHLSKNEGSSPAENSKSLLSLMGEIIKRDGILGLYGGIGVKLIQSILTAAFLFFFKEGLVIWSIKLLRLLRAFSRKRKLLTTARAQG</sequence>
<evidence type="ECO:0000256" key="4">
    <source>
        <dbReference type="ARBA" id="ARBA00022692"/>
    </source>
</evidence>
<dbReference type="Pfam" id="PF00153">
    <property type="entry name" value="Mito_carr"/>
    <property type="match status" value="3"/>
</dbReference>
<dbReference type="InterPro" id="IPR018108">
    <property type="entry name" value="MCP_transmembrane"/>
</dbReference>
<evidence type="ECO:0000256" key="5">
    <source>
        <dbReference type="ARBA" id="ARBA00022737"/>
    </source>
</evidence>
<keyword evidence="7 9" id="KW-0472">Membrane</keyword>
<name>C5DJC9_LACTC</name>
<feature type="repeat" description="Solcar" evidence="9">
    <location>
        <begin position="225"/>
        <end position="316"/>
    </location>
</feature>
<dbReference type="PANTHER" id="PTHR45939:SF5">
    <property type="entry name" value="PEROXISOMAL MEMBRANE PROTEIN PMP34"/>
    <property type="match status" value="1"/>
</dbReference>
<evidence type="ECO:0000256" key="10">
    <source>
        <dbReference type="RuleBase" id="RU000488"/>
    </source>
</evidence>
<evidence type="ECO:0000256" key="7">
    <source>
        <dbReference type="ARBA" id="ARBA00023136"/>
    </source>
</evidence>
<proteinExistence type="inferred from homology"/>
<dbReference type="GO" id="GO:0044610">
    <property type="term" value="F:FMN transmembrane transporter activity"/>
    <property type="evidence" value="ECO:0007669"/>
    <property type="project" value="TreeGrafter"/>
</dbReference>
<dbReference type="eggNOG" id="KOG0769">
    <property type="taxonomic scope" value="Eukaryota"/>
</dbReference>
<dbReference type="GO" id="GO:0015228">
    <property type="term" value="F:coenzyme A transmembrane transporter activity"/>
    <property type="evidence" value="ECO:0007669"/>
    <property type="project" value="TreeGrafter"/>
</dbReference>
<dbReference type="InterPro" id="IPR023395">
    <property type="entry name" value="MCP_dom_sf"/>
</dbReference>
<dbReference type="Gene3D" id="1.50.40.10">
    <property type="entry name" value="Mitochondrial carrier domain"/>
    <property type="match status" value="2"/>
</dbReference>
<evidence type="ECO:0000256" key="8">
    <source>
        <dbReference type="ARBA" id="ARBA00023140"/>
    </source>
</evidence>
<protein>
    <submittedName>
        <fullName evidence="12">KLTH0F15422p</fullName>
    </submittedName>
</protein>
<evidence type="ECO:0000256" key="3">
    <source>
        <dbReference type="ARBA" id="ARBA00022448"/>
    </source>
</evidence>
<keyword evidence="5" id="KW-0677">Repeat</keyword>
<feature type="transmembrane region" description="Helical" evidence="11">
    <location>
        <begin position="138"/>
        <end position="158"/>
    </location>
</feature>
<keyword evidence="13" id="KW-1185">Reference proteome</keyword>
<gene>
    <name evidence="12" type="ordered locus">KLTH0F15422g</name>
</gene>
<dbReference type="GO" id="GO:0005778">
    <property type="term" value="C:peroxisomal membrane"/>
    <property type="evidence" value="ECO:0007669"/>
    <property type="project" value="UniProtKB-SubCell"/>
</dbReference>
<evidence type="ECO:0000256" key="2">
    <source>
        <dbReference type="ARBA" id="ARBA00006375"/>
    </source>
</evidence>
<dbReference type="GO" id="GO:0015230">
    <property type="term" value="F:FAD transmembrane transporter activity"/>
    <property type="evidence" value="ECO:0007669"/>
    <property type="project" value="TreeGrafter"/>
</dbReference>
<evidence type="ECO:0000256" key="9">
    <source>
        <dbReference type="PROSITE-ProRule" id="PRU00282"/>
    </source>
</evidence>
<keyword evidence="8" id="KW-0576">Peroxisome</keyword>
<evidence type="ECO:0000256" key="6">
    <source>
        <dbReference type="ARBA" id="ARBA00022989"/>
    </source>
</evidence>
<comment type="similarity">
    <text evidence="2 10">Belongs to the mitochondrial carrier (TC 2.A.29) family.</text>
</comment>
<feature type="transmembrane region" description="Helical" evidence="11">
    <location>
        <begin position="229"/>
        <end position="249"/>
    </location>
</feature>
<reference evidence="12 13" key="1">
    <citation type="journal article" date="2009" name="Genome Res.">
        <title>Comparative genomics of protoploid Saccharomycetaceae.</title>
        <authorList>
            <consortium name="The Genolevures Consortium"/>
            <person name="Souciet J.-L."/>
            <person name="Dujon B."/>
            <person name="Gaillardin C."/>
            <person name="Johnston M."/>
            <person name="Baret P.V."/>
            <person name="Cliften P."/>
            <person name="Sherman D.J."/>
            <person name="Weissenbach J."/>
            <person name="Westhof E."/>
            <person name="Wincker P."/>
            <person name="Jubin C."/>
            <person name="Poulain J."/>
            <person name="Barbe V."/>
            <person name="Segurens B."/>
            <person name="Artiguenave F."/>
            <person name="Anthouard V."/>
            <person name="Vacherie B."/>
            <person name="Val M.-E."/>
            <person name="Fulton R.S."/>
            <person name="Minx P."/>
            <person name="Wilson R."/>
            <person name="Durrens P."/>
            <person name="Jean G."/>
            <person name="Marck C."/>
            <person name="Martin T."/>
            <person name="Nikolski M."/>
            <person name="Rolland T."/>
            <person name="Seret M.-L."/>
            <person name="Casaregola S."/>
            <person name="Despons L."/>
            <person name="Fairhead C."/>
            <person name="Fischer G."/>
            <person name="Lafontaine I."/>
            <person name="Leh V."/>
            <person name="Lemaire M."/>
            <person name="de Montigny J."/>
            <person name="Neuveglise C."/>
            <person name="Thierry A."/>
            <person name="Blanc-Lenfle I."/>
            <person name="Bleykasten C."/>
            <person name="Diffels J."/>
            <person name="Fritsch E."/>
            <person name="Frangeul L."/>
            <person name="Goeffon A."/>
            <person name="Jauniaux N."/>
            <person name="Kachouri-Lafond R."/>
            <person name="Payen C."/>
            <person name="Potier S."/>
            <person name="Pribylova L."/>
            <person name="Ozanne C."/>
            <person name="Richard G.-F."/>
            <person name="Sacerdot C."/>
            <person name="Straub M.-L."/>
            <person name="Talla E."/>
        </authorList>
    </citation>
    <scope>NUCLEOTIDE SEQUENCE [LARGE SCALE GENOMIC DNA]</scope>
    <source>
        <strain evidence="13">ATCC 56472 / CBS 6340 / NRRL Y-8284</strain>
    </source>
</reference>
<dbReference type="GO" id="GO:0005347">
    <property type="term" value="F:ATP transmembrane transporter activity"/>
    <property type="evidence" value="ECO:0007669"/>
    <property type="project" value="TreeGrafter"/>
</dbReference>
<dbReference type="SUPFAM" id="SSF103506">
    <property type="entry name" value="Mitochondrial carrier"/>
    <property type="match status" value="1"/>
</dbReference>
<evidence type="ECO:0000256" key="11">
    <source>
        <dbReference type="SAM" id="Phobius"/>
    </source>
</evidence>
<comment type="subcellular location">
    <subcellularLocation>
        <location evidence="1">Peroxisome membrane</location>
        <topology evidence="1">Multi-pass membrane protein</topology>
    </subcellularLocation>
</comment>
<feature type="transmembrane region" description="Helical" evidence="11">
    <location>
        <begin position="92"/>
        <end position="117"/>
    </location>
</feature>
<dbReference type="PANTHER" id="PTHR45939">
    <property type="entry name" value="PEROXISOMAL MEMBRANE PROTEIN PMP34-RELATED"/>
    <property type="match status" value="1"/>
</dbReference>
<organism evidence="12 13">
    <name type="scientific">Lachancea thermotolerans (strain ATCC 56472 / CBS 6340 / NRRL Y-8284)</name>
    <name type="common">Yeast</name>
    <name type="synonym">Kluyveromyces thermotolerans</name>
    <dbReference type="NCBI Taxonomy" id="559295"/>
    <lineage>
        <taxon>Eukaryota</taxon>
        <taxon>Fungi</taxon>
        <taxon>Dikarya</taxon>
        <taxon>Ascomycota</taxon>
        <taxon>Saccharomycotina</taxon>
        <taxon>Saccharomycetes</taxon>
        <taxon>Saccharomycetales</taxon>
        <taxon>Saccharomycetaceae</taxon>
        <taxon>Lachancea</taxon>
    </lineage>
</organism>
<feature type="repeat" description="Solcar" evidence="9">
    <location>
        <begin position="133"/>
        <end position="215"/>
    </location>
</feature>
<dbReference type="Proteomes" id="UP000002036">
    <property type="component" value="Chromosome F"/>
</dbReference>
<accession>C5DJC9</accession>
<evidence type="ECO:0000256" key="1">
    <source>
        <dbReference type="ARBA" id="ARBA00004585"/>
    </source>
</evidence>
<dbReference type="OrthoDB" id="2019556at2759"/>
<feature type="transmembrane region" description="Helical" evidence="11">
    <location>
        <begin position="37"/>
        <end position="59"/>
    </location>
</feature>
<dbReference type="PROSITE" id="PS50920">
    <property type="entry name" value="SOLCAR"/>
    <property type="match status" value="3"/>
</dbReference>
<dbReference type="HOGENOM" id="CLU_015166_6_3_1"/>
<dbReference type="STRING" id="559295.C5DJC9"/>
<dbReference type="InParanoid" id="C5DJC9"/>
<dbReference type="OMA" id="QFMIIES"/>
<feature type="transmembrane region" description="Helical" evidence="11">
    <location>
        <begin position="296"/>
        <end position="321"/>
    </location>
</feature>
<dbReference type="InterPro" id="IPR052217">
    <property type="entry name" value="Mito/Peroxisomal_Carrier"/>
</dbReference>
<dbReference type="GO" id="GO:0051724">
    <property type="term" value="F:NAD transmembrane transporter activity"/>
    <property type="evidence" value="ECO:0007669"/>
    <property type="project" value="TreeGrafter"/>
</dbReference>
<dbReference type="AlphaFoldDB" id="C5DJC9"/>
<keyword evidence="6 11" id="KW-1133">Transmembrane helix</keyword>
<feature type="repeat" description="Solcar" evidence="9">
    <location>
        <begin position="35"/>
        <end position="123"/>
    </location>
</feature>
<dbReference type="RefSeq" id="XP_002554855.1">
    <property type="nucleotide sequence ID" value="XM_002554809.1"/>
</dbReference>
<evidence type="ECO:0000313" key="12">
    <source>
        <dbReference type="EMBL" id="CAR24418.1"/>
    </source>
</evidence>
<keyword evidence="3 10" id="KW-0813">Transport</keyword>
<evidence type="ECO:0000313" key="13">
    <source>
        <dbReference type="Proteomes" id="UP000002036"/>
    </source>
</evidence>
<keyword evidence="4 9" id="KW-0812">Transmembrane</keyword>
<feature type="transmembrane region" description="Helical" evidence="11">
    <location>
        <begin position="187"/>
        <end position="208"/>
    </location>
</feature>
<dbReference type="KEGG" id="lth:KLTH0F15422g"/>
<dbReference type="GO" id="GO:0080122">
    <property type="term" value="F:AMP transmembrane transporter activity"/>
    <property type="evidence" value="ECO:0007669"/>
    <property type="project" value="TreeGrafter"/>
</dbReference>
<dbReference type="GeneID" id="8293086"/>
<dbReference type="GO" id="GO:0015217">
    <property type="term" value="F:ADP transmembrane transporter activity"/>
    <property type="evidence" value="ECO:0007669"/>
    <property type="project" value="TreeGrafter"/>
</dbReference>
<dbReference type="EMBL" id="CU928170">
    <property type="protein sequence ID" value="CAR24418.1"/>
    <property type="molecule type" value="Genomic_DNA"/>
</dbReference>